<feature type="transmembrane region" description="Helical" evidence="9">
    <location>
        <begin position="761"/>
        <end position="782"/>
    </location>
</feature>
<dbReference type="Proteomes" id="UP000009168">
    <property type="component" value="Unassembled WGS sequence"/>
</dbReference>
<gene>
    <name evidence="10" type="ORF">TTHERM_000756047</name>
</gene>
<feature type="transmembrane region" description="Helical" evidence="9">
    <location>
        <begin position="845"/>
        <end position="867"/>
    </location>
</feature>
<dbReference type="Pfam" id="PF02415">
    <property type="entry name" value="Chlam_PMP"/>
    <property type="match status" value="1"/>
</dbReference>
<keyword evidence="5" id="KW-0732">Signal</keyword>
<dbReference type="GO" id="GO:0005576">
    <property type="term" value="C:extracellular region"/>
    <property type="evidence" value="ECO:0007669"/>
    <property type="project" value="UniProtKB-SubCell"/>
</dbReference>
<evidence type="ECO:0000256" key="9">
    <source>
        <dbReference type="SAM" id="Phobius"/>
    </source>
</evidence>
<evidence type="ECO:0000256" key="8">
    <source>
        <dbReference type="SAM" id="MobiDB-lite"/>
    </source>
</evidence>
<proteinExistence type="predicted"/>
<feature type="transmembrane region" description="Helical" evidence="9">
    <location>
        <begin position="508"/>
        <end position="531"/>
    </location>
</feature>
<keyword evidence="6 9" id="KW-0472">Membrane</keyword>
<dbReference type="PANTHER" id="PTHR11319">
    <property type="entry name" value="G PROTEIN-COUPLED RECEPTOR-RELATED"/>
    <property type="match status" value="1"/>
</dbReference>
<evidence type="ECO:0000256" key="7">
    <source>
        <dbReference type="ARBA" id="ARBA00023237"/>
    </source>
</evidence>
<feature type="compositionally biased region" description="Polar residues" evidence="8">
    <location>
        <begin position="1290"/>
        <end position="1299"/>
    </location>
</feature>
<evidence type="ECO:0000256" key="1">
    <source>
        <dbReference type="ARBA" id="ARBA00004196"/>
    </source>
</evidence>
<evidence type="ECO:0000256" key="2">
    <source>
        <dbReference type="ARBA" id="ARBA00004442"/>
    </source>
</evidence>
<name>W7WXY0_TETTS</name>
<dbReference type="SUPFAM" id="SSF51126">
    <property type="entry name" value="Pectin lyase-like"/>
    <property type="match status" value="1"/>
</dbReference>
<evidence type="ECO:0000256" key="5">
    <source>
        <dbReference type="ARBA" id="ARBA00022729"/>
    </source>
</evidence>
<feature type="transmembrane region" description="Helical" evidence="9">
    <location>
        <begin position="629"/>
        <end position="646"/>
    </location>
</feature>
<dbReference type="PANTHER" id="PTHR11319:SF35">
    <property type="entry name" value="OUTER MEMBRANE PROTEIN PMPC-RELATED"/>
    <property type="match status" value="1"/>
</dbReference>
<feature type="transmembrane region" description="Helical" evidence="9">
    <location>
        <begin position="658"/>
        <end position="675"/>
    </location>
</feature>
<dbReference type="OrthoDB" id="295386at2759"/>
<reference evidence="11" key="1">
    <citation type="journal article" date="2006" name="PLoS Biol.">
        <title>Macronuclear genome sequence of the ciliate Tetrahymena thermophila, a model eukaryote.</title>
        <authorList>
            <person name="Eisen J.A."/>
            <person name="Coyne R.S."/>
            <person name="Wu M."/>
            <person name="Wu D."/>
            <person name="Thiagarajan M."/>
            <person name="Wortman J.R."/>
            <person name="Badger J.H."/>
            <person name="Ren Q."/>
            <person name="Amedeo P."/>
            <person name="Jones K.M."/>
            <person name="Tallon L.J."/>
            <person name="Delcher A.L."/>
            <person name="Salzberg S.L."/>
            <person name="Silva J.C."/>
            <person name="Haas B.J."/>
            <person name="Majoros W.H."/>
            <person name="Farzad M."/>
            <person name="Carlton J.M."/>
            <person name="Smith R.K. Jr."/>
            <person name="Garg J."/>
            <person name="Pearlman R.E."/>
            <person name="Karrer K.M."/>
            <person name="Sun L."/>
            <person name="Manning G."/>
            <person name="Elde N.C."/>
            <person name="Turkewitz A.P."/>
            <person name="Asai D.J."/>
            <person name="Wilkes D.E."/>
            <person name="Wang Y."/>
            <person name="Cai H."/>
            <person name="Collins K."/>
            <person name="Stewart B.A."/>
            <person name="Lee S.R."/>
            <person name="Wilamowska K."/>
            <person name="Weinberg Z."/>
            <person name="Ruzzo W.L."/>
            <person name="Wloga D."/>
            <person name="Gaertig J."/>
            <person name="Frankel J."/>
            <person name="Tsao C.-C."/>
            <person name="Gorovsky M.A."/>
            <person name="Keeling P.J."/>
            <person name="Waller R.F."/>
            <person name="Patron N.J."/>
            <person name="Cherry J.M."/>
            <person name="Stover N.A."/>
            <person name="Krieger C.J."/>
            <person name="del Toro C."/>
            <person name="Ryder H.F."/>
            <person name="Williamson S.C."/>
            <person name="Barbeau R.A."/>
            <person name="Hamilton E.P."/>
            <person name="Orias E."/>
        </authorList>
    </citation>
    <scope>NUCLEOTIDE SEQUENCE [LARGE SCALE GENOMIC DNA]</scope>
    <source>
        <strain evidence="11">SB210</strain>
    </source>
</reference>
<dbReference type="GeneID" id="24440531"/>
<feature type="region of interest" description="Disordered" evidence="8">
    <location>
        <begin position="1268"/>
        <end position="1313"/>
    </location>
</feature>
<accession>W7WXY0</accession>
<evidence type="ECO:0000313" key="11">
    <source>
        <dbReference type="Proteomes" id="UP000009168"/>
    </source>
</evidence>
<dbReference type="InParanoid" id="W7WXY0"/>
<keyword evidence="4" id="KW-0964">Secreted</keyword>
<keyword evidence="9" id="KW-1133">Transmembrane helix</keyword>
<feature type="compositionally biased region" description="Basic and acidic residues" evidence="8">
    <location>
        <begin position="1300"/>
        <end position="1313"/>
    </location>
</feature>
<feature type="transmembrane region" description="Helical" evidence="9">
    <location>
        <begin position="709"/>
        <end position="730"/>
    </location>
</feature>
<dbReference type="EMBL" id="GG662437">
    <property type="protein sequence ID" value="EWS71710.1"/>
    <property type="molecule type" value="Genomic_DNA"/>
</dbReference>
<dbReference type="KEGG" id="tet:TTHERM_000756047"/>
<evidence type="ECO:0000313" key="10">
    <source>
        <dbReference type="EMBL" id="EWS71710.1"/>
    </source>
</evidence>
<keyword evidence="11" id="KW-1185">Reference proteome</keyword>
<dbReference type="InterPro" id="IPR003368">
    <property type="entry name" value="POMP_repeat"/>
</dbReference>
<feature type="transmembrane region" description="Helical" evidence="9">
    <location>
        <begin position="788"/>
        <end position="809"/>
    </location>
</feature>
<dbReference type="InterPro" id="IPR011050">
    <property type="entry name" value="Pectin_lyase_fold/virulence"/>
</dbReference>
<feature type="transmembrane region" description="Helical" evidence="9">
    <location>
        <begin position="821"/>
        <end position="839"/>
    </location>
</feature>
<comment type="subcellular location">
    <subcellularLocation>
        <location evidence="1">Cell envelope</location>
    </subcellularLocation>
    <subcellularLocation>
        <location evidence="2">Cell outer membrane</location>
    </subcellularLocation>
    <subcellularLocation>
        <location evidence="3">Secreted</location>
    </subcellularLocation>
</comment>
<protein>
    <submittedName>
        <fullName evidence="10">Transmembrane protein, putative</fullName>
    </submittedName>
</protein>
<keyword evidence="9 10" id="KW-0812">Transmembrane</keyword>
<sequence>MQGFGIAELQIRNLNFKFSNKISFLQISNSYNENSKQFIQKGDQFFIQNATIASVNHVQNSVISLTGNSFIINQIKIFNVSCSNCLGAGIQVQYSNQFILQDSLFQFNLAQKGGAIYIDSNYYNSTIIKSSIFLNNKALSSGGAIFLQFSNLQMYNTTIIENQALIGGGVRYLGIQPDFINQIINKDLVENNIINSITKNNASIHSNNFGSYSFSLKVTSNSITKNYNDQIIPMIEKDTIQVFDTVSINDFQSGGNIDVKFQILDLEGVPINFDQKLYESESYPQDVSEEIQNFKIITTLSNDKIKVYGQYISDQQQFNAKDRTFSIKDMNIVSIPETRNYFFFEVPSIFRAHNNNQQYYFKQERFGVKVNIQFRQCIAGEILTQSGSLFLCQECKEGFYSLSQPNQTNKQSQQCERCPENAEKCYKNKIIVKKGYWRISDETNVIIKCKNNEQNCNGNELTDYCKEGHIGPLCESCDSTGEMWGSRYMSDGKYNCINCKGLQNDIKFLLPSILVGIFMIFYILFSVKIALNISQNIIFGYYLRKLNMLNISKSAYQDTTNMNMKAMMNYIQISQLINTFEVDLPGFLELFPKYIGSPVNNFMYTLDCFLSTLQSKSFLLIFLRTIWGLMIPVIYIFIAGIIYFALYQFKVLSYNKSYLICGLVFIIFFLQPNIINNLLSVLSCRQIDQNYYILADVSHKCYTEEHIKFILSVCIPGLVLWGFILPMSILKILFMHRNKLDYAIIRLPYGFLYQDYTQQRFYWEFIKSYMKILIVVVLNFYGDPFNNKLLIIMIILLLYQVSLSIMKPYQMRYFQQLEKKSMITLTVITIMNIFLYNQPDKIQQQIFYLIVLGIHNIYLGYLIFEVVKAKLSIAQKKNLELIKKKIIQLFPSLSKFIKFDKPKDLKTFHNWNKIRKEILRIKMSSVKKDPSQKQNSSKSQQEVLPALISPLSQSINANIGSYNNISVKELIDSHKNLNGYSITSKKQLEPPSTTSFQSQNYFISQNVNTKRSQFFKDTHRTSRIEDTNQINQKSSKYLDINEIILDNSHFIFPKSTKQICDQQQIEQENKFINDLQLSNKLNKKNYFDFSNQNEKNESIIYKNLSKVYLQRNSKGLTPQKNSKETNIDEVEVGNLVESQINQVSPRKKINEMIINFHIDQNKLEDENSLYSTNINKEEKSDFNFEHNNEQTSSLKTTNDLKIVKYNQHNLIDKNIINNIQEKQNGFSSYKNLIINQQKSSNQQEDFQIQQAEKNAKQKNQNILSQNMVKNSHSKEQQIQNSELSDKFTKESSLLENYQDIQEHQTEHSKSLSS</sequence>
<dbReference type="RefSeq" id="XP_012655751.1">
    <property type="nucleotide sequence ID" value="XM_012800297.1"/>
</dbReference>
<organism evidence="10 11">
    <name type="scientific">Tetrahymena thermophila (strain SB210)</name>
    <dbReference type="NCBI Taxonomy" id="312017"/>
    <lineage>
        <taxon>Eukaryota</taxon>
        <taxon>Sar</taxon>
        <taxon>Alveolata</taxon>
        <taxon>Ciliophora</taxon>
        <taxon>Intramacronucleata</taxon>
        <taxon>Oligohymenophorea</taxon>
        <taxon>Hymenostomatida</taxon>
        <taxon>Tetrahymenina</taxon>
        <taxon>Tetrahymenidae</taxon>
        <taxon>Tetrahymena</taxon>
    </lineage>
</organism>
<evidence type="ECO:0000256" key="3">
    <source>
        <dbReference type="ARBA" id="ARBA00004613"/>
    </source>
</evidence>
<keyword evidence="7" id="KW-0998">Cell outer membrane</keyword>
<evidence type="ECO:0000256" key="4">
    <source>
        <dbReference type="ARBA" id="ARBA00022525"/>
    </source>
</evidence>
<evidence type="ECO:0000256" key="6">
    <source>
        <dbReference type="ARBA" id="ARBA00023136"/>
    </source>
</evidence>
<feature type="compositionally biased region" description="Polar residues" evidence="8">
    <location>
        <begin position="1268"/>
        <end position="1282"/>
    </location>
</feature>